<dbReference type="KEGG" id="mbas:ALGA_3417"/>
<dbReference type="InterPro" id="IPR029016">
    <property type="entry name" value="GAF-like_dom_sf"/>
</dbReference>
<sequence>MKLDQLKLNIDQIPFRKSLSFLPLINKLKEERGIDGSIDLHAKIILDLIEMHPVLVQPDFNIKDVDKYKDEIHVMMSYFFTPSQYNNDIGVVASPFDDQNFYFTPNYLGVYENEDIEIEMVEQKIQDSCYKTFTKLVYAYLMILPKFYDFHLDMDYLFMYRMTDKLNGLVKYYKLEFNKSCIEITHDGELPSVSKDDIHNMINDPLNMDFWLETLPLDNFTFCGLMSFRYIDVTQIEVISSLKSQLLEKASIINRSNFDALEQNIRSLLALPNLNLGVLAMGITQGNVENPSDFWHGFIDPAKYKCEAYRGTIYEDAALSGSVVLINDLSKKTDLKPVEQELLNQGIKNISIIPLHYDGELVGMMELGSTKAFDINFTKLRIIKDIIPVFSIAVQRTSEELKNRIEAIIKEECTAIHHSVEWRFQQAAGKLLAKKEVDELAQMEEIVFKEVHPLYGAIDVRHSSIIRNQTIQDDLVEQLELARNVLKQAFLDRKMPIYDQLIYKIDYFTEGIQKGLSSGDEMNVLNFIRYDVETLFPHFKENSTALTEAISEYDRNIDPELNIVYKRRKDFEDSLGMINDCVTSYLEKEEENAQKMFPHYFEKYRTDGVEHNIYIGQSISAQKTFDRIYLKNLRLWQLIVSAELARKTDALKSSLPIELETAGLILVHSQPLAIRFRQDEKKFDVDGAYNIRYEIIKKRIDKAVIKGTSERLTQPGMLAVIFSQESEMLEYQRYLEYLVAKGYFEDNIEHLVLEDLQGVYGLRALRVQIKHGIQPKEVLAVAKALKLND</sequence>
<reference evidence="1 2" key="1">
    <citation type="journal article" date="2018" name="Mar. Genomics">
        <title>Complete genome sequence of Marinifilaceae bacterium strain SPP2, isolated from the Antarctic marine sediment.</title>
        <authorList>
            <person name="Watanabe M."/>
            <person name="Kojima H."/>
            <person name="Fukui M."/>
        </authorList>
    </citation>
    <scope>NUCLEOTIDE SEQUENCE [LARGE SCALE GENOMIC DNA]</scope>
    <source>
        <strain evidence="1 2">SPP2</strain>
    </source>
</reference>
<accession>A0A1Y1CMX7</accession>
<gene>
    <name evidence="1" type="ORF">ALGA_3417</name>
</gene>
<dbReference type="AlphaFoldDB" id="A0A1Y1CMX7"/>
<dbReference type="SUPFAM" id="SSF55781">
    <property type="entry name" value="GAF domain-like"/>
    <property type="match status" value="1"/>
</dbReference>
<keyword evidence="2" id="KW-1185">Reference proteome</keyword>
<evidence type="ECO:0008006" key="3">
    <source>
        <dbReference type="Google" id="ProtNLM"/>
    </source>
</evidence>
<name>A0A1Y1CMX7_9BACT</name>
<dbReference type="EMBL" id="AP018042">
    <property type="protein sequence ID" value="BAX81715.1"/>
    <property type="molecule type" value="Genomic_DNA"/>
</dbReference>
<evidence type="ECO:0000313" key="2">
    <source>
        <dbReference type="Proteomes" id="UP000218267"/>
    </source>
</evidence>
<dbReference type="Gene3D" id="3.30.450.40">
    <property type="match status" value="1"/>
</dbReference>
<evidence type="ECO:0000313" key="1">
    <source>
        <dbReference type="EMBL" id="BAX81715.1"/>
    </source>
</evidence>
<proteinExistence type="predicted"/>
<organism evidence="1 2">
    <name type="scientific">Labilibaculum antarcticum</name>
    <dbReference type="NCBI Taxonomy" id="1717717"/>
    <lineage>
        <taxon>Bacteria</taxon>
        <taxon>Pseudomonadati</taxon>
        <taxon>Bacteroidota</taxon>
        <taxon>Bacteroidia</taxon>
        <taxon>Marinilabiliales</taxon>
        <taxon>Marinifilaceae</taxon>
        <taxon>Labilibaculum</taxon>
    </lineage>
</organism>
<protein>
    <recommendedName>
        <fullName evidence="3">GAF domain-containing protein</fullName>
    </recommendedName>
</protein>
<dbReference type="RefSeq" id="WP_096431366.1">
    <property type="nucleotide sequence ID" value="NZ_AP018042.1"/>
</dbReference>
<dbReference type="Proteomes" id="UP000218267">
    <property type="component" value="Chromosome"/>
</dbReference>
<dbReference type="OrthoDB" id="627374at2"/>
<reference evidence="2" key="2">
    <citation type="journal article" date="2020" name="Antonie Van Leeuwenhoek">
        <title>Labilibaculum antarcticum sp. nov., a novel facultative anaerobic, psychrotorelant bacterium isolated from marine sediment of Antarctica.</title>
        <authorList>
            <person name="Watanabe M."/>
            <person name="Kojima H."/>
            <person name="Fukui M."/>
        </authorList>
    </citation>
    <scope>NUCLEOTIDE SEQUENCE [LARGE SCALE GENOMIC DNA]</scope>
    <source>
        <strain evidence="2">SPP2</strain>
    </source>
</reference>